<evidence type="ECO:0000313" key="9">
    <source>
        <dbReference type="Proteomes" id="UP000029643"/>
    </source>
</evidence>
<dbReference type="Pfam" id="PF13499">
    <property type="entry name" value="EF-hand_7"/>
    <property type="match status" value="1"/>
</dbReference>
<evidence type="ECO:0000313" key="10">
    <source>
        <dbReference type="Proteomes" id="UP000029644"/>
    </source>
</evidence>
<dbReference type="Proteomes" id="UP000029644">
    <property type="component" value="Unassembled WGS sequence"/>
</dbReference>
<keyword evidence="2" id="KW-0677">Repeat</keyword>
<feature type="region of interest" description="Disordered" evidence="3">
    <location>
        <begin position="81"/>
        <end position="161"/>
    </location>
</feature>
<dbReference type="EMBL" id="SORL01000009">
    <property type="protein sequence ID" value="TDY61521.1"/>
    <property type="molecule type" value="Genomic_DNA"/>
</dbReference>
<dbReference type="EMBL" id="BBNQ01000015">
    <property type="protein sequence ID" value="GAL64022.1"/>
    <property type="molecule type" value="Genomic_DNA"/>
</dbReference>
<evidence type="ECO:0000313" key="8">
    <source>
        <dbReference type="EMBL" id="TDY61521.1"/>
    </source>
</evidence>
<keyword evidence="1" id="KW-0479">Metal-binding</keyword>
<feature type="signal peptide" evidence="4">
    <location>
        <begin position="1"/>
        <end position="25"/>
    </location>
</feature>
<evidence type="ECO:0000256" key="2">
    <source>
        <dbReference type="ARBA" id="ARBA00022737"/>
    </source>
</evidence>
<protein>
    <submittedName>
        <fullName evidence="8">EF hand domain-containing protein</fullName>
    </submittedName>
</protein>
<name>A0A090W930_9FLAO</name>
<dbReference type="PROSITE" id="PS00018">
    <property type="entry name" value="EF_HAND_1"/>
    <property type="match status" value="2"/>
</dbReference>
<feature type="domain" description="EF-hand" evidence="5">
    <location>
        <begin position="57"/>
        <end position="92"/>
    </location>
</feature>
<dbReference type="EMBL" id="BBNU01000002">
    <property type="protein sequence ID" value="GAL78259.1"/>
    <property type="molecule type" value="Genomic_DNA"/>
</dbReference>
<evidence type="ECO:0000259" key="5">
    <source>
        <dbReference type="PROSITE" id="PS50222"/>
    </source>
</evidence>
<dbReference type="InterPro" id="IPR011992">
    <property type="entry name" value="EF-hand-dom_pair"/>
</dbReference>
<accession>A0A090W930</accession>
<keyword evidence="4" id="KW-0732">Signal</keyword>
<dbReference type="SUPFAM" id="SSF47473">
    <property type="entry name" value="EF-hand"/>
    <property type="match status" value="1"/>
</dbReference>
<dbReference type="RefSeq" id="WP_042495820.1">
    <property type="nucleotide sequence ID" value="NZ_BBNQ01000015.1"/>
</dbReference>
<feature type="compositionally biased region" description="Basic and acidic residues" evidence="3">
    <location>
        <begin position="81"/>
        <end position="95"/>
    </location>
</feature>
<dbReference type="OrthoDB" id="1145220at2"/>
<evidence type="ECO:0000313" key="11">
    <source>
        <dbReference type="Proteomes" id="UP000294824"/>
    </source>
</evidence>
<evidence type="ECO:0000256" key="3">
    <source>
        <dbReference type="SAM" id="MobiDB-lite"/>
    </source>
</evidence>
<evidence type="ECO:0000313" key="6">
    <source>
        <dbReference type="EMBL" id="GAL64022.1"/>
    </source>
</evidence>
<keyword evidence="11" id="KW-1185">Reference proteome</keyword>
<evidence type="ECO:0000313" key="7">
    <source>
        <dbReference type="EMBL" id="GAL78259.1"/>
    </source>
</evidence>
<sequence length="161" mass="17742">MKNKTFKTGALVFGLALLGSTQTFAQSEEKGNQKPPSFSELLKKLDANEDGKLSENEVDGPLKEQFATIDADKDGFITEAEMKPKAKEAKSEKKSKGQGKGMPTYTELLEQMDADKDGKLSKSEVKGPLKNDFSKVDTDKDGFLSEAELKNAPKPERPQRR</sequence>
<reference evidence="8 11" key="2">
    <citation type="submission" date="2019-03" db="EMBL/GenBank/DDBJ databases">
        <title>Genomic Encyclopedia of Type Strains, Phase III (KMG-III): the genomes of soil and plant-associated and newly described type strains.</title>
        <authorList>
            <person name="Whitman W."/>
        </authorList>
    </citation>
    <scope>NUCLEOTIDE SEQUENCE [LARGE SCALE GENOMIC DNA]</scope>
    <source>
        <strain evidence="8 11">CECT 8301</strain>
    </source>
</reference>
<dbReference type="Gene3D" id="1.10.238.10">
    <property type="entry name" value="EF-hand"/>
    <property type="match status" value="2"/>
</dbReference>
<proteinExistence type="predicted"/>
<feature type="domain" description="EF-hand" evidence="5">
    <location>
        <begin position="124"/>
        <end position="159"/>
    </location>
</feature>
<gene>
    <name evidence="8" type="ORF">DFQ06_2859</name>
    <name evidence="7" type="ORF">JCM19274_4758</name>
    <name evidence="6" type="ORF">JCM19300_3225</name>
</gene>
<feature type="chain" id="PRO_5010408476" evidence="4">
    <location>
        <begin position="26"/>
        <end position="161"/>
    </location>
</feature>
<dbReference type="STRING" id="221126.SAMN04489722_105238"/>
<dbReference type="Pfam" id="PF13202">
    <property type="entry name" value="EF-hand_5"/>
    <property type="match status" value="2"/>
</dbReference>
<accession>A0A4V3HGI8</accession>
<dbReference type="SMART" id="SM00054">
    <property type="entry name" value="EFh"/>
    <property type="match status" value="3"/>
</dbReference>
<evidence type="ECO:0000256" key="4">
    <source>
        <dbReference type="SAM" id="SignalP"/>
    </source>
</evidence>
<dbReference type="GO" id="GO:0005509">
    <property type="term" value="F:calcium ion binding"/>
    <property type="evidence" value="ECO:0007669"/>
    <property type="project" value="InterPro"/>
</dbReference>
<dbReference type="Proteomes" id="UP000029643">
    <property type="component" value="Unassembled WGS sequence"/>
</dbReference>
<comment type="caution">
    <text evidence="6">The sequence shown here is derived from an EMBL/GenBank/DDBJ whole genome shotgun (WGS) entry which is preliminary data.</text>
</comment>
<dbReference type="PROSITE" id="PS50222">
    <property type="entry name" value="EF_HAND_2"/>
    <property type="match status" value="2"/>
</dbReference>
<feature type="compositionally biased region" description="Basic and acidic residues" evidence="3">
    <location>
        <begin position="113"/>
        <end position="161"/>
    </location>
</feature>
<dbReference type="InterPro" id="IPR018247">
    <property type="entry name" value="EF_Hand_1_Ca_BS"/>
</dbReference>
<dbReference type="AlphaFoldDB" id="A0A090W930"/>
<evidence type="ECO:0000256" key="1">
    <source>
        <dbReference type="ARBA" id="ARBA00022723"/>
    </source>
</evidence>
<reference evidence="9 10" key="1">
    <citation type="journal article" date="2014" name="Genome Announc.">
        <title>Draft Genome Sequences of Marine Flavobacterium Algibacter lectus Strains SS8 and NR4.</title>
        <authorList>
            <person name="Takatani N."/>
            <person name="Nakanishi M."/>
            <person name="Meirelles P."/>
            <person name="Mino S."/>
            <person name="Suda W."/>
            <person name="Oshima K."/>
            <person name="Hattori M."/>
            <person name="Ohkuma M."/>
            <person name="Hosokawa M."/>
            <person name="Miyashita K."/>
            <person name="Thompson F.L."/>
            <person name="Niwa A."/>
            <person name="Sawabe T."/>
            <person name="Sawabe T."/>
        </authorList>
    </citation>
    <scope>NUCLEOTIDE SEQUENCE [LARGE SCALE GENOMIC DNA]</scope>
    <source>
        <strain evidence="7">JCM 19274</strain>
        <strain evidence="6 10">JCM 19300</strain>
        <strain evidence="9">JCM19274</strain>
    </source>
</reference>
<dbReference type="InterPro" id="IPR002048">
    <property type="entry name" value="EF_hand_dom"/>
</dbReference>
<organism evidence="6 10">
    <name type="scientific">Algibacter lectus</name>
    <dbReference type="NCBI Taxonomy" id="221126"/>
    <lineage>
        <taxon>Bacteria</taxon>
        <taxon>Pseudomonadati</taxon>
        <taxon>Bacteroidota</taxon>
        <taxon>Flavobacteriia</taxon>
        <taxon>Flavobacteriales</taxon>
        <taxon>Flavobacteriaceae</taxon>
        <taxon>Algibacter</taxon>
    </lineage>
</organism>
<dbReference type="PANTHER" id="PTHR10827:SF98">
    <property type="entry name" value="45 KDA CALCIUM-BINDING PROTEIN"/>
    <property type="match status" value="1"/>
</dbReference>
<dbReference type="Proteomes" id="UP000294824">
    <property type="component" value="Unassembled WGS sequence"/>
</dbReference>
<dbReference type="PANTHER" id="PTHR10827">
    <property type="entry name" value="RETICULOCALBIN"/>
    <property type="match status" value="1"/>
</dbReference>